<dbReference type="Proteomes" id="UP000093309">
    <property type="component" value="Unassembled WGS sequence"/>
</dbReference>
<organism evidence="2 3">
    <name type="scientific">Paenibacillus pectinilyticus</name>
    <dbReference type="NCBI Taxonomy" id="512399"/>
    <lineage>
        <taxon>Bacteria</taxon>
        <taxon>Bacillati</taxon>
        <taxon>Bacillota</taxon>
        <taxon>Bacilli</taxon>
        <taxon>Bacillales</taxon>
        <taxon>Paenibacillaceae</taxon>
        <taxon>Paenibacillus</taxon>
    </lineage>
</organism>
<evidence type="ECO:0000256" key="1">
    <source>
        <dbReference type="SAM" id="Phobius"/>
    </source>
</evidence>
<feature type="transmembrane region" description="Helical" evidence="1">
    <location>
        <begin position="146"/>
        <end position="168"/>
    </location>
</feature>
<dbReference type="RefSeq" id="WP_065851205.1">
    <property type="nucleotide sequence ID" value="NZ_LYPC01000011.1"/>
</dbReference>
<comment type="caution">
    <text evidence="2">The sequence shown here is derived from an EMBL/GenBank/DDBJ whole genome shotgun (WGS) entry which is preliminary data.</text>
</comment>
<gene>
    <name evidence="2" type="ORF">A8709_03115</name>
</gene>
<name>A0A1C1A789_9BACL</name>
<dbReference type="Pfam" id="PF12730">
    <property type="entry name" value="ABC2_membrane_4"/>
    <property type="match status" value="1"/>
</dbReference>
<dbReference type="OrthoDB" id="1711106at2"/>
<keyword evidence="1" id="KW-1133">Transmembrane helix</keyword>
<feature type="transmembrane region" description="Helical" evidence="1">
    <location>
        <begin position="223"/>
        <end position="245"/>
    </location>
</feature>
<proteinExistence type="predicted"/>
<dbReference type="AlphaFoldDB" id="A0A1C1A789"/>
<dbReference type="STRING" id="512399.A8709_03115"/>
<evidence type="ECO:0008006" key="4">
    <source>
        <dbReference type="Google" id="ProtNLM"/>
    </source>
</evidence>
<dbReference type="EMBL" id="LYPC01000011">
    <property type="protein sequence ID" value="OCT16433.1"/>
    <property type="molecule type" value="Genomic_DNA"/>
</dbReference>
<reference evidence="3" key="1">
    <citation type="submission" date="2016-05" db="EMBL/GenBank/DDBJ databases">
        <title>Paenibacillus oryzae. sp. nov., isolated from the rice root.</title>
        <authorList>
            <person name="Zhang J."/>
            <person name="Zhang X."/>
        </authorList>
    </citation>
    <scope>NUCLEOTIDE SEQUENCE [LARGE SCALE GENOMIC DNA]</scope>
    <source>
        <strain evidence="3">KCTC13222</strain>
    </source>
</reference>
<keyword evidence="1" id="KW-0472">Membrane</keyword>
<feature type="transmembrane region" description="Helical" evidence="1">
    <location>
        <begin position="59"/>
        <end position="81"/>
    </location>
</feature>
<protein>
    <recommendedName>
        <fullName evidence="4">ABC transporter permease</fullName>
    </recommendedName>
</protein>
<feature type="transmembrane region" description="Helical" evidence="1">
    <location>
        <begin position="21"/>
        <end position="39"/>
    </location>
</feature>
<accession>A0A1C1A789</accession>
<keyword evidence="1" id="KW-0812">Transmembrane</keyword>
<dbReference type="PANTHER" id="PTHR37305:SF1">
    <property type="entry name" value="MEMBRANE PROTEIN"/>
    <property type="match status" value="1"/>
</dbReference>
<sequence>MVGFKAAFVNEAVKLLKKKKMMAAAILSILAVMIGQIAVTTIKHGLGLRVVGSVEFPIVVLSFITYTLLPLFAIFVAIDMFNGESSSNTMKITLLRPVSRFGVFSAKVLNLALFIAGNLLFVMLLSLLAGFIFNPSSASLPGILKVILSYGLTFFPVFVFALIVVLLSNVIQGGLAVFFLSILVFIVFNSLGIVFSSYSSFFITSMFDWYTLWISETINVFKIFRQILIMSGCGIMVFTTGYYLFDSKDI</sequence>
<dbReference type="PANTHER" id="PTHR37305">
    <property type="entry name" value="INTEGRAL MEMBRANE PROTEIN-RELATED"/>
    <property type="match status" value="1"/>
</dbReference>
<feature type="transmembrane region" description="Helical" evidence="1">
    <location>
        <begin position="175"/>
        <end position="203"/>
    </location>
</feature>
<keyword evidence="3" id="KW-1185">Reference proteome</keyword>
<evidence type="ECO:0000313" key="3">
    <source>
        <dbReference type="Proteomes" id="UP000093309"/>
    </source>
</evidence>
<evidence type="ECO:0000313" key="2">
    <source>
        <dbReference type="EMBL" id="OCT16433.1"/>
    </source>
</evidence>
<feature type="transmembrane region" description="Helical" evidence="1">
    <location>
        <begin position="108"/>
        <end position="134"/>
    </location>
</feature>